<evidence type="ECO:0000313" key="1">
    <source>
        <dbReference type="EMBL" id="OCA74625.1"/>
    </source>
</evidence>
<sequence>MKPYIIFNTIDEMKNLTNARPKPYEELNSRLTPEDPRVDSILLKNNYQKDFIIKDITRTNFIRS</sequence>
<dbReference type="KEGG" id="carh:EGY05_14455"/>
<proteinExistence type="predicted"/>
<reference evidence="2" key="1">
    <citation type="submission" date="2016-07" db="EMBL/GenBank/DDBJ databases">
        <authorList>
            <person name="Florea S."/>
            <person name="Webb J.S."/>
            <person name="Jaromczyk J."/>
            <person name="Schardl C.L."/>
        </authorList>
    </citation>
    <scope>NUCLEOTIDE SEQUENCE [LARGE SCALE GENOMIC DNA]</scope>
    <source>
        <strain evidence="2">CC-VM-7</strain>
    </source>
</reference>
<name>A0A1B8ZSQ0_9FLAO</name>
<evidence type="ECO:0000313" key="2">
    <source>
        <dbReference type="Proteomes" id="UP000093432"/>
    </source>
</evidence>
<gene>
    <name evidence="1" type="ORF">BBI00_09910</name>
</gene>
<dbReference type="EMBL" id="MAYG01000001">
    <property type="protein sequence ID" value="OCA74625.1"/>
    <property type="molecule type" value="Genomic_DNA"/>
</dbReference>
<dbReference type="AlphaFoldDB" id="A0A1B8ZSQ0"/>
<protein>
    <submittedName>
        <fullName evidence="1">Uncharacterized protein</fullName>
    </submittedName>
</protein>
<organism evidence="1 2">
    <name type="scientific">Chryseobacterium arthrosphaerae</name>
    <dbReference type="NCBI Taxonomy" id="651561"/>
    <lineage>
        <taxon>Bacteria</taxon>
        <taxon>Pseudomonadati</taxon>
        <taxon>Bacteroidota</taxon>
        <taxon>Flavobacteriia</taxon>
        <taxon>Flavobacteriales</taxon>
        <taxon>Weeksellaceae</taxon>
        <taxon>Chryseobacterium group</taxon>
        <taxon>Chryseobacterium</taxon>
    </lineage>
</organism>
<accession>A0A1B8ZSQ0</accession>
<comment type="caution">
    <text evidence="1">The sequence shown here is derived from an EMBL/GenBank/DDBJ whole genome shotgun (WGS) entry which is preliminary data.</text>
</comment>
<dbReference type="STRING" id="651561.BBI00_09910"/>
<dbReference type="Proteomes" id="UP000093432">
    <property type="component" value="Unassembled WGS sequence"/>
</dbReference>